<name>A0A1G9UTN3_9FIRM</name>
<keyword evidence="2" id="KW-1185">Reference proteome</keyword>
<dbReference type="InterPro" id="IPR050708">
    <property type="entry name" value="T6SS_VgrG/RHS"/>
</dbReference>
<dbReference type="NCBIfam" id="TIGR01643">
    <property type="entry name" value="YD_repeat_2x"/>
    <property type="match status" value="1"/>
</dbReference>
<dbReference type="PANTHER" id="PTHR32305">
    <property type="match status" value="1"/>
</dbReference>
<accession>A0A1G9UTN3</accession>
<feature type="non-terminal residue" evidence="1">
    <location>
        <position position="1"/>
    </location>
</feature>
<sequence length="383" mass="43860">SYDASGNLGYHEDLVNKVNYRYIYDLSDRLVKIKESNGNEILYNYDANSNHNKVTEKVNNNTYVTSYAYDKDDRPTSVTTPKNKNINYNYDKIGRVSNNTISTGLIPYTTKYSYVNGIDGSTTNKISSIENGGKKISYTYDKNGNIETITENSKTIKYYYNELNELKKEEHRNSSGALEKTIKYYYDGGGNLLKRELYKGESTTPTVTSTSKQIDNNWKDKFTGFNTRSIGIDEIGNPIAWEKWVTNTDGEILDIDGNVDKDGENPLYEQWEFEWEEGRQLSKISRSGKSLYDIEYKYNDDGIRTEKTVNGVTTKYHVVDGNVTFETNGTDKIYYTYDSENKLVSIELNGVEYYYVRNAQGDIISLIDSSGDEVVSYTYDTWG</sequence>
<organism evidence="1 2">
    <name type="scientific">Romboutsia lituseburensis DSM 797</name>
    <dbReference type="NCBI Taxonomy" id="1121325"/>
    <lineage>
        <taxon>Bacteria</taxon>
        <taxon>Bacillati</taxon>
        <taxon>Bacillota</taxon>
        <taxon>Clostridia</taxon>
        <taxon>Peptostreptococcales</taxon>
        <taxon>Peptostreptococcaceae</taxon>
        <taxon>Romboutsia</taxon>
    </lineage>
</organism>
<dbReference type="STRING" id="1121325.SAMN04515677_1291"/>
<dbReference type="InterPro" id="IPR031325">
    <property type="entry name" value="RHS_repeat"/>
</dbReference>
<dbReference type="AlphaFoldDB" id="A0A1G9UTN3"/>
<dbReference type="Proteomes" id="UP000199068">
    <property type="component" value="Unassembled WGS sequence"/>
</dbReference>
<evidence type="ECO:0000313" key="1">
    <source>
        <dbReference type="EMBL" id="SDM63268.1"/>
    </source>
</evidence>
<dbReference type="PANTHER" id="PTHR32305:SF15">
    <property type="entry name" value="PROTEIN RHSA-RELATED"/>
    <property type="match status" value="1"/>
</dbReference>
<reference evidence="1 2" key="1">
    <citation type="submission" date="2016-10" db="EMBL/GenBank/DDBJ databases">
        <authorList>
            <person name="de Groot N.N."/>
        </authorList>
    </citation>
    <scope>NUCLEOTIDE SEQUENCE [LARGE SCALE GENOMIC DNA]</scope>
    <source>
        <strain evidence="1 2">DSM 797</strain>
    </source>
</reference>
<dbReference type="Gene3D" id="2.180.10.10">
    <property type="entry name" value="RHS repeat-associated core"/>
    <property type="match status" value="1"/>
</dbReference>
<protein>
    <submittedName>
        <fullName evidence="1">YD repeat-containing protein</fullName>
    </submittedName>
</protein>
<proteinExistence type="predicted"/>
<dbReference type="EMBL" id="FNGW01000029">
    <property type="protein sequence ID" value="SDM63268.1"/>
    <property type="molecule type" value="Genomic_DNA"/>
</dbReference>
<feature type="non-terminal residue" evidence="1">
    <location>
        <position position="383"/>
    </location>
</feature>
<evidence type="ECO:0000313" key="2">
    <source>
        <dbReference type="Proteomes" id="UP000199068"/>
    </source>
</evidence>
<gene>
    <name evidence="1" type="ORF">SAMN04515677_1291</name>
</gene>
<dbReference type="InterPro" id="IPR006530">
    <property type="entry name" value="YD"/>
</dbReference>
<dbReference type="Pfam" id="PF05593">
    <property type="entry name" value="RHS_repeat"/>
    <property type="match status" value="1"/>
</dbReference>